<comment type="caution">
    <text evidence="2">The sequence shown here is derived from an EMBL/GenBank/DDBJ whole genome shotgun (WGS) entry which is preliminary data.</text>
</comment>
<feature type="region of interest" description="Disordered" evidence="1">
    <location>
        <begin position="59"/>
        <end position="80"/>
    </location>
</feature>
<reference evidence="2 3" key="1">
    <citation type="submission" date="2018-07" db="EMBL/GenBank/DDBJ databases">
        <title>Whole Genome Shotgun Sequence of Streptomyces spongiicola strain 531S.</title>
        <authorList>
            <person name="Dohra H."/>
            <person name="Kodani S."/>
        </authorList>
    </citation>
    <scope>NUCLEOTIDE SEQUENCE [LARGE SCALE GENOMIC DNA]</scope>
    <source>
        <strain evidence="2 3">531S</strain>
    </source>
</reference>
<dbReference type="InterPro" id="IPR007423">
    <property type="entry name" value="Sel_put"/>
</dbReference>
<organism evidence="2 3">
    <name type="scientific">Streptomyces spongiicola</name>
    <dbReference type="NCBI Taxonomy" id="1690221"/>
    <lineage>
        <taxon>Bacteria</taxon>
        <taxon>Bacillati</taxon>
        <taxon>Actinomycetota</taxon>
        <taxon>Actinomycetes</taxon>
        <taxon>Kitasatosporales</taxon>
        <taxon>Streptomycetaceae</taxon>
        <taxon>Streptomyces</taxon>
    </lineage>
</organism>
<evidence type="ECO:0000313" key="3">
    <source>
        <dbReference type="Proteomes" id="UP000265354"/>
    </source>
</evidence>
<evidence type="ECO:0000256" key="1">
    <source>
        <dbReference type="SAM" id="MobiDB-lite"/>
    </source>
</evidence>
<accession>A0A388SXH4</accession>
<proteinExistence type="predicted"/>
<sequence length="80" mass="9328">MARMTGGAGRAGAAVVRGVRRAVRWVRWYVREVSGESVYDRYVAHTRAHDPDAEVMSRREFERRRTDEREADPRKGFRCC</sequence>
<dbReference type="Proteomes" id="UP000265354">
    <property type="component" value="Unassembled WGS sequence"/>
</dbReference>
<name>A0A388SXH4_9ACTN</name>
<dbReference type="EMBL" id="BGZL01000004">
    <property type="protein sequence ID" value="GBQ00572.1"/>
    <property type="molecule type" value="Genomic_DNA"/>
</dbReference>
<gene>
    <name evidence="2" type="ORF">SSP531S_19900</name>
</gene>
<dbReference type="AlphaFoldDB" id="A0A388SXH4"/>
<dbReference type="Pfam" id="PF04328">
    <property type="entry name" value="Sel_put"/>
    <property type="match status" value="1"/>
</dbReference>
<protein>
    <submittedName>
        <fullName evidence="2">Putative selenoprotein</fullName>
    </submittedName>
</protein>
<evidence type="ECO:0000313" key="2">
    <source>
        <dbReference type="EMBL" id="GBQ00572.1"/>
    </source>
</evidence>